<evidence type="ECO:0000313" key="2">
    <source>
        <dbReference type="EMBL" id="TPP60387.1"/>
    </source>
</evidence>
<name>A0A504YQZ2_FASGI</name>
<dbReference type="OrthoDB" id="6255352at2759"/>
<evidence type="ECO:0000313" key="3">
    <source>
        <dbReference type="Proteomes" id="UP000316759"/>
    </source>
</evidence>
<keyword evidence="3" id="KW-1185">Reference proteome</keyword>
<feature type="compositionally biased region" description="Basic and acidic residues" evidence="1">
    <location>
        <begin position="157"/>
        <end position="174"/>
    </location>
</feature>
<proteinExistence type="predicted"/>
<protein>
    <submittedName>
        <fullName evidence="2">Uncharacterized protein</fullName>
    </submittedName>
</protein>
<evidence type="ECO:0000256" key="1">
    <source>
        <dbReference type="SAM" id="MobiDB-lite"/>
    </source>
</evidence>
<dbReference type="Proteomes" id="UP000316759">
    <property type="component" value="Unassembled WGS sequence"/>
</dbReference>
<sequence>MSKRTQIHTAETLHEDKRPPVCGTVSTCYPYAQLDSNFSCSEPFSLRIRVRWTPVASLFFDFRSAPLTTAMSLPLLKAIDLSSLEPKEGWSLNGFLAVFEEQRQRIQFQLQKRIKSIDLAIEKFIALKAQIAALPTAVKEMPYFEFIKEDHHSPTLDASEVKTRSRMEWEESVRTRTGKRPRRGAQCTTQKRLHPSTVKRGANPDSVTLNLQSIIETEQELASTEPANTNRTLTASRARVAKVPRSANVVASTPATNKPAVFAVPTSARLTRSRLAVSRQRIRIIKPTDTLTSGNGSPVLNPFALGNANAGEPSAIELQLLRTIQKHIQTYLGSIKS</sequence>
<comment type="caution">
    <text evidence="2">The sequence shown here is derived from an EMBL/GenBank/DDBJ whole genome shotgun (WGS) entry which is preliminary data.</text>
</comment>
<gene>
    <name evidence="2" type="ORF">FGIG_09595</name>
</gene>
<organism evidence="2 3">
    <name type="scientific">Fasciola gigantica</name>
    <name type="common">Giant liver fluke</name>
    <dbReference type="NCBI Taxonomy" id="46835"/>
    <lineage>
        <taxon>Eukaryota</taxon>
        <taxon>Metazoa</taxon>
        <taxon>Spiralia</taxon>
        <taxon>Lophotrochozoa</taxon>
        <taxon>Platyhelminthes</taxon>
        <taxon>Trematoda</taxon>
        <taxon>Digenea</taxon>
        <taxon>Plagiorchiida</taxon>
        <taxon>Echinostomata</taxon>
        <taxon>Echinostomatoidea</taxon>
        <taxon>Fasciolidae</taxon>
        <taxon>Fasciola</taxon>
    </lineage>
</organism>
<dbReference type="AlphaFoldDB" id="A0A504YQZ2"/>
<accession>A0A504YQZ2</accession>
<dbReference type="EMBL" id="SUNJ01009482">
    <property type="protein sequence ID" value="TPP60387.1"/>
    <property type="molecule type" value="Genomic_DNA"/>
</dbReference>
<feature type="region of interest" description="Disordered" evidence="1">
    <location>
        <begin position="157"/>
        <end position="205"/>
    </location>
</feature>
<reference evidence="2 3" key="1">
    <citation type="submission" date="2019-04" db="EMBL/GenBank/DDBJ databases">
        <title>Annotation for the trematode Fasciola gigantica.</title>
        <authorList>
            <person name="Choi Y.-J."/>
        </authorList>
    </citation>
    <scope>NUCLEOTIDE SEQUENCE [LARGE SCALE GENOMIC DNA]</scope>
    <source>
        <strain evidence="2">Uganda_cow_1</strain>
    </source>
</reference>